<organism evidence="1 2">
    <name type="scientific">Dentiscutata heterogama</name>
    <dbReference type="NCBI Taxonomy" id="1316150"/>
    <lineage>
        <taxon>Eukaryota</taxon>
        <taxon>Fungi</taxon>
        <taxon>Fungi incertae sedis</taxon>
        <taxon>Mucoromycota</taxon>
        <taxon>Glomeromycotina</taxon>
        <taxon>Glomeromycetes</taxon>
        <taxon>Diversisporales</taxon>
        <taxon>Gigasporaceae</taxon>
        <taxon>Dentiscutata</taxon>
    </lineage>
</organism>
<proteinExistence type="predicted"/>
<comment type="caution">
    <text evidence="1">The sequence shown here is derived from an EMBL/GenBank/DDBJ whole genome shotgun (WGS) entry which is preliminary data.</text>
</comment>
<keyword evidence="2" id="KW-1185">Reference proteome</keyword>
<gene>
    <name evidence="1" type="ORF">DHETER_LOCUS15330</name>
</gene>
<evidence type="ECO:0000313" key="2">
    <source>
        <dbReference type="Proteomes" id="UP000789702"/>
    </source>
</evidence>
<feature type="non-terminal residue" evidence="1">
    <location>
        <position position="125"/>
    </location>
</feature>
<reference evidence="1" key="1">
    <citation type="submission" date="2021-06" db="EMBL/GenBank/DDBJ databases">
        <authorList>
            <person name="Kallberg Y."/>
            <person name="Tangrot J."/>
            <person name="Rosling A."/>
        </authorList>
    </citation>
    <scope>NUCLEOTIDE SEQUENCE</scope>
    <source>
        <strain evidence="1">IL203A</strain>
    </source>
</reference>
<feature type="non-terminal residue" evidence="1">
    <location>
        <position position="1"/>
    </location>
</feature>
<accession>A0ACA9QRF1</accession>
<dbReference type="EMBL" id="CAJVPU010051910">
    <property type="protein sequence ID" value="CAG8762176.1"/>
    <property type="molecule type" value="Genomic_DNA"/>
</dbReference>
<dbReference type="Proteomes" id="UP000789702">
    <property type="component" value="Unassembled WGS sequence"/>
</dbReference>
<name>A0ACA9QRF1_9GLOM</name>
<protein>
    <submittedName>
        <fullName evidence="1">4916_t:CDS:1</fullName>
    </submittedName>
</protein>
<evidence type="ECO:0000313" key="1">
    <source>
        <dbReference type="EMBL" id="CAG8762176.1"/>
    </source>
</evidence>
<sequence length="125" mass="13664">NNKSVINEAMVKDNISRAGTTNVHPSQELHESIETVIKSFTKQQNTINAISSIVSQVSDKKNSDFSPPITGDSETRDSAKYYKRDSKPARKKPIFNDTASESSSTSESGSSSESSNDDEDFTVKV</sequence>